<feature type="domain" description="ARB-07466-like C-terminal" evidence="3">
    <location>
        <begin position="201"/>
        <end position="309"/>
    </location>
</feature>
<feature type="coiled-coil region" evidence="1">
    <location>
        <begin position="52"/>
        <end position="107"/>
    </location>
</feature>
<keyword evidence="5" id="KW-1185">Reference proteome</keyword>
<evidence type="ECO:0000313" key="4">
    <source>
        <dbReference type="EMBL" id="REE96935.1"/>
    </source>
</evidence>
<accession>A0A3D9SVA6</accession>
<name>A0A3D9SVA6_9ACTN</name>
<keyword evidence="2" id="KW-0732">Signal</keyword>
<sequence>METPYSTRDTFVPRRRFRRVALAIAAAAGALVLTSATAQPSVAAEPSGSEKVAKLTQEIKELEKEYGGNLEQLRDTRKQAKEALERAKDLREDLDEAHALVAQLAATQYMTNGVEPSIQILTSSDPGDVLGDASLARHLSQSQAAKVRQIATLVTQQDRARREAEKKITQLEKDIKDIAKERTRVKALLKKYKPESPMIGNGGMTSRMVTARDEIEEEFGPFLVIGCTRPGDPLDHGQGKACDFMESSGGSMPSSSRLAHGDAVSAYAIKHASRLGIKYIIWKQRIYDVRSSGGWKGMSDRGSITQNHFDHVHISVF</sequence>
<evidence type="ECO:0000259" key="3">
    <source>
        <dbReference type="Pfam" id="PF26571"/>
    </source>
</evidence>
<dbReference type="InterPro" id="IPR058593">
    <property type="entry name" value="ARB_07466-like_C"/>
</dbReference>
<organism evidence="4 5">
    <name type="scientific">Thermomonospora umbrina</name>
    <dbReference type="NCBI Taxonomy" id="111806"/>
    <lineage>
        <taxon>Bacteria</taxon>
        <taxon>Bacillati</taxon>
        <taxon>Actinomycetota</taxon>
        <taxon>Actinomycetes</taxon>
        <taxon>Streptosporangiales</taxon>
        <taxon>Thermomonosporaceae</taxon>
        <taxon>Thermomonospora</taxon>
    </lineage>
</organism>
<dbReference type="RefSeq" id="WP_116022509.1">
    <property type="nucleotide sequence ID" value="NZ_QTTT01000001.1"/>
</dbReference>
<evidence type="ECO:0000256" key="1">
    <source>
        <dbReference type="SAM" id="Coils"/>
    </source>
</evidence>
<reference evidence="4 5" key="1">
    <citation type="submission" date="2018-08" db="EMBL/GenBank/DDBJ databases">
        <title>Sequencing the genomes of 1000 actinobacteria strains.</title>
        <authorList>
            <person name="Klenk H.-P."/>
        </authorList>
    </citation>
    <scope>NUCLEOTIDE SEQUENCE [LARGE SCALE GENOMIC DNA]</scope>
    <source>
        <strain evidence="4 5">DSM 43927</strain>
    </source>
</reference>
<dbReference type="EMBL" id="QTTT01000001">
    <property type="protein sequence ID" value="REE96935.1"/>
    <property type="molecule type" value="Genomic_DNA"/>
</dbReference>
<dbReference type="Pfam" id="PF26571">
    <property type="entry name" value="VldE"/>
    <property type="match status" value="1"/>
</dbReference>
<dbReference type="AlphaFoldDB" id="A0A3D9SVA6"/>
<proteinExistence type="predicted"/>
<feature type="signal peptide" evidence="2">
    <location>
        <begin position="1"/>
        <end position="38"/>
    </location>
</feature>
<dbReference type="PROSITE" id="PS51318">
    <property type="entry name" value="TAT"/>
    <property type="match status" value="1"/>
</dbReference>
<comment type="caution">
    <text evidence="4">The sequence shown here is derived from an EMBL/GenBank/DDBJ whole genome shotgun (WGS) entry which is preliminary data.</text>
</comment>
<dbReference type="Gene3D" id="6.10.250.3150">
    <property type="match status" value="1"/>
</dbReference>
<protein>
    <recommendedName>
        <fullName evidence="3">ARB-07466-like C-terminal domain-containing protein</fullName>
    </recommendedName>
</protein>
<gene>
    <name evidence="4" type="ORF">DFJ69_2388</name>
</gene>
<keyword evidence="1" id="KW-0175">Coiled coil</keyword>
<dbReference type="InterPro" id="IPR006311">
    <property type="entry name" value="TAT_signal"/>
</dbReference>
<feature type="chain" id="PRO_5038383897" description="ARB-07466-like C-terminal domain-containing protein" evidence="2">
    <location>
        <begin position="39"/>
        <end position="317"/>
    </location>
</feature>
<feature type="coiled-coil region" evidence="1">
    <location>
        <begin position="154"/>
        <end position="188"/>
    </location>
</feature>
<dbReference type="OrthoDB" id="2989771at2"/>
<evidence type="ECO:0000313" key="5">
    <source>
        <dbReference type="Proteomes" id="UP000256661"/>
    </source>
</evidence>
<dbReference type="Proteomes" id="UP000256661">
    <property type="component" value="Unassembled WGS sequence"/>
</dbReference>
<evidence type="ECO:0000256" key="2">
    <source>
        <dbReference type="SAM" id="SignalP"/>
    </source>
</evidence>